<comment type="caution">
    <text evidence="2">The sequence shown here is derived from an EMBL/GenBank/DDBJ whole genome shotgun (WGS) entry which is preliminary data.</text>
</comment>
<dbReference type="Gene3D" id="1.50.10.10">
    <property type="match status" value="1"/>
</dbReference>
<dbReference type="InterPro" id="IPR012341">
    <property type="entry name" value="6hp_glycosidase-like_sf"/>
</dbReference>
<organism evidence="2 3">
    <name type="scientific">Nonomuraea salmonea</name>
    <dbReference type="NCBI Taxonomy" id="46181"/>
    <lineage>
        <taxon>Bacteria</taxon>
        <taxon>Bacillati</taxon>
        <taxon>Actinomycetota</taxon>
        <taxon>Actinomycetes</taxon>
        <taxon>Streptosporangiales</taxon>
        <taxon>Streptosporangiaceae</taxon>
        <taxon>Nonomuraea</taxon>
    </lineage>
</organism>
<name>A0ABV5P1X4_9ACTN</name>
<keyword evidence="1" id="KW-1133">Transmembrane helix</keyword>
<evidence type="ECO:0000313" key="3">
    <source>
        <dbReference type="Proteomes" id="UP001589568"/>
    </source>
</evidence>
<feature type="transmembrane region" description="Helical" evidence="1">
    <location>
        <begin position="27"/>
        <end position="46"/>
    </location>
</feature>
<keyword evidence="3" id="KW-1185">Reference proteome</keyword>
<reference evidence="2 3" key="1">
    <citation type="submission" date="2024-09" db="EMBL/GenBank/DDBJ databases">
        <authorList>
            <person name="Sun Q."/>
            <person name="Mori K."/>
        </authorList>
    </citation>
    <scope>NUCLEOTIDE SEQUENCE [LARGE SCALE GENOMIC DNA]</scope>
    <source>
        <strain evidence="2 3">JCM 3324</strain>
    </source>
</reference>
<gene>
    <name evidence="2" type="ORF">ACFFR3_43830</name>
</gene>
<keyword evidence="1" id="KW-0812">Transmembrane</keyword>
<dbReference type="RefSeq" id="WP_345400269.1">
    <property type="nucleotide sequence ID" value="NZ_BAAAXS010000001.1"/>
</dbReference>
<sequence length="48" mass="5180">MLFHDYFHDYFHGDDGAGLGAAHQTGWTALVAVLMIMGGRLSAAGFRP</sequence>
<evidence type="ECO:0000313" key="2">
    <source>
        <dbReference type="EMBL" id="MFB9476466.1"/>
    </source>
</evidence>
<evidence type="ECO:0000256" key="1">
    <source>
        <dbReference type="SAM" id="Phobius"/>
    </source>
</evidence>
<dbReference type="EMBL" id="JBHMCF010000051">
    <property type="protein sequence ID" value="MFB9476466.1"/>
    <property type="molecule type" value="Genomic_DNA"/>
</dbReference>
<accession>A0ABV5P1X4</accession>
<dbReference type="Proteomes" id="UP001589568">
    <property type="component" value="Unassembled WGS sequence"/>
</dbReference>
<protein>
    <submittedName>
        <fullName evidence="2">Uncharacterized protein</fullName>
    </submittedName>
</protein>
<proteinExistence type="predicted"/>
<keyword evidence="1" id="KW-0472">Membrane</keyword>